<evidence type="ECO:0000313" key="2">
    <source>
        <dbReference type="Proteomes" id="UP000310636"/>
    </source>
</evidence>
<reference evidence="1 2" key="1">
    <citation type="submission" date="2019-04" db="EMBL/GenBank/DDBJ databases">
        <title>Cohnella sp. nov. isolated from preserved vegetables.</title>
        <authorList>
            <person name="Lin S.-Y."/>
            <person name="Hung M.-H."/>
            <person name="Young C.-C."/>
        </authorList>
    </citation>
    <scope>NUCLEOTIDE SEQUENCE [LARGE SCALE GENOMIC DNA]</scope>
    <source>
        <strain evidence="1 2">CC-MHH1044</strain>
    </source>
</reference>
<comment type="caution">
    <text evidence="1">The sequence shown here is derived from an EMBL/GenBank/DDBJ whole genome shotgun (WGS) entry which is preliminary data.</text>
</comment>
<evidence type="ECO:0000313" key="1">
    <source>
        <dbReference type="EMBL" id="THF74176.1"/>
    </source>
</evidence>
<proteinExistence type="predicted"/>
<protein>
    <submittedName>
        <fullName evidence="1">DNA-binding protein</fullName>
    </submittedName>
</protein>
<sequence length="227" mass="26397">MEKETDYIFTKVLALLSTLHSDKLIGIKISHDEVAYKPEYLFSPKHKSNLFKWLKRLYATRFPASDLDFGKLKVDFETWYYDLGGTSIEFVYHDSYLLKPMDAAAALGISKVTLNKYIKLGLECLDNGSQHKIPKHAVELMKDPVYSIRMQMNYQKKKMLEQTPEERLLEITREIAELQLKYGKKTYQEAFRVHESQLDDPVDFYRWKDLAEELDEILKVAGGASGN</sequence>
<keyword evidence="2" id="KW-1185">Reference proteome</keyword>
<dbReference type="GO" id="GO:0003677">
    <property type="term" value="F:DNA binding"/>
    <property type="evidence" value="ECO:0007669"/>
    <property type="project" value="UniProtKB-KW"/>
</dbReference>
<organism evidence="1 2">
    <name type="scientific">Cohnella fermenti</name>
    <dbReference type="NCBI Taxonomy" id="2565925"/>
    <lineage>
        <taxon>Bacteria</taxon>
        <taxon>Bacillati</taxon>
        <taxon>Bacillota</taxon>
        <taxon>Bacilli</taxon>
        <taxon>Bacillales</taxon>
        <taxon>Paenibacillaceae</taxon>
        <taxon>Cohnella</taxon>
    </lineage>
</organism>
<gene>
    <name evidence="1" type="ORF">E6C55_26320</name>
</gene>
<dbReference type="AlphaFoldDB" id="A0A4S4BJC2"/>
<name>A0A4S4BJC2_9BACL</name>
<dbReference type="EMBL" id="SSOB01000044">
    <property type="protein sequence ID" value="THF74176.1"/>
    <property type="molecule type" value="Genomic_DNA"/>
</dbReference>
<dbReference type="Proteomes" id="UP000310636">
    <property type="component" value="Unassembled WGS sequence"/>
</dbReference>
<keyword evidence="1" id="KW-0238">DNA-binding</keyword>
<accession>A0A4S4BJC2</accession>
<dbReference type="OrthoDB" id="2866647at2"/>